<gene>
    <name evidence="7" type="ORF">H8S45_02595</name>
</gene>
<dbReference type="Gene3D" id="1.10.230.10">
    <property type="entry name" value="Cytochrome P450-Terp, domain 2"/>
    <property type="match status" value="1"/>
</dbReference>
<dbReference type="SUPFAM" id="SSF48256">
    <property type="entry name" value="Citrate synthase"/>
    <property type="match status" value="1"/>
</dbReference>
<name>A0A923LSC3_9FIRM</name>
<protein>
    <recommendedName>
        <fullName evidence="5">Citrate synthase</fullName>
    </recommendedName>
</protein>
<evidence type="ECO:0000313" key="8">
    <source>
        <dbReference type="Proteomes" id="UP000606499"/>
    </source>
</evidence>
<dbReference type="GO" id="GO:0006099">
    <property type="term" value="P:tricarboxylic acid cycle"/>
    <property type="evidence" value="ECO:0007669"/>
    <property type="project" value="InterPro"/>
</dbReference>
<evidence type="ECO:0000313" key="7">
    <source>
        <dbReference type="EMBL" id="MBC5724358.1"/>
    </source>
</evidence>
<comment type="catalytic activity">
    <reaction evidence="4">
        <text>oxaloacetate + acetyl-CoA + H2O = citrate + CoA + H(+)</text>
        <dbReference type="Rhea" id="RHEA:16845"/>
        <dbReference type="ChEBI" id="CHEBI:15377"/>
        <dbReference type="ChEBI" id="CHEBI:15378"/>
        <dbReference type="ChEBI" id="CHEBI:16452"/>
        <dbReference type="ChEBI" id="CHEBI:16947"/>
        <dbReference type="ChEBI" id="CHEBI:57287"/>
        <dbReference type="ChEBI" id="CHEBI:57288"/>
        <dbReference type="EC" id="2.3.3.16"/>
    </reaction>
</comment>
<dbReference type="GO" id="GO:0005829">
    <property type="term" value="C:cytosol"/>
    <property type="evidence" value="ECO:0007669"/>
    <property type="project" value="TreeGrafter"/>
</dbReference>
<organism evidence="7 8">
    <name type="scientific">Agathobaculum faecis</name>
    <dbReference type="NCBI Taxonomy" id="2763013"/>
    <lineage>
        <taxon>Bacteria</taxon>
        <taxon>Bacillati</taxon>
        <taxon>Bacillota</taxon>
        <taxon>Clostridia</taxon>
        <taxon>Eubacteriales</taxon>
        <taxon>Butyricicoccaceae</taxon>
        <taxon>Agathobaculum</taxon>
    </lineage>
</organism>
<dbReference type="InterPro" id="IPR016143">
    <property type="entry name" value="Citrate_synth-like_sm_a-sub"/>
</dbReference>
<evidence type="ECO:0000256" key="1">
    <source>
        <dbReference type="ARBA" id="ARBA00005163"/>
    </source>
</evidence>
<dbReference type="AlphaFoldDB" id="A0A923LSC3"/>
<dbReference type="PANTHER" id="PTHR11739:SF4">
    <property type="entry name" value="CITRATE SYNTHASE, PEROXISOMAL"/>
    <property type="match status" value="1"/>
</dbReference>
<dbReference type="InterPro" id="IPR002020">
    <property type="entry name" value="Citrate_synthase"/>
</dbReference>
<evidence type="ECO:0000256" key="4">
    <source>
        <dbReference type="ARBA" id="ARBA00049288"/>
    </source>
</evidence>
<dbReference type="CDD" id="cd06113">
    <property type="entry name" value="citrate_synt_like_1_2"/>
    <property type="match status" value="1"/>
</dbReference>
<proteinExistence type="inferred from homology"/>
<dbReference type="Gene3D" id="1.10.580.10">
    <property type="entry name" value="Citrate Synthase, domain 1"/>
    <property type="match status" value="1"/>
</dbReference>
<dbReference type="EMBL" id="JACOPL010000002">
    <property type="protein sequence ID" value="MBC5724358.1"/>
    <property type="molecule type" value="Genomic_DNA"/>
</dbReference>
<comment type="similarity">
    <text evidence="2 5">Belongs to the citrate synthase family.</text>
</comment>
<evidence type="ECO:0000256" key="3">
    <source>
        <dbReference type="ARBA" id="ARBA00022679"/>
    </source>
</evidence>
<reference evidence="7" key="1">
    <citation type="submission" date="2020-08" db="EMBL/GenBank/DDBJ databases">
        <title>Genome public.</title>
        <authorList>
            <person name="Liu C."/>
            <person name="Sun Q."/>
        </authorList>
    </citation>
    <scope>NUCLEOTIDE SEQUENCE</scope>
    <source>
        <strain evidence="7">NSJ-28</strain>
    </source>
</reference>
<evidence type="ECO:0000256" key="6">
    <source>
        <dbReference type="PIRSR" id="PIRSR001369-1"/>
    </source>
</evidence>
<sequence>MTTQPSFVNPVLLQELSESFRLHNQIPSDLYTRFRIKRGLRNADGTGVLVGASRLGNVHGYILNEGEREPIEGRLTYRGYNVYDLIHGLEQEDRFGFEEVGYLLMCGALPTRRQLDEFQRSIGLERALPDNFTEDMIMRAPSRDIMNKLAGATLALYSYDPNPDETTVENIMRQGISLMAKFPVIISHAYQAKRRYFDGDSMFLHVPDPDRSTAENILHLVRPNGKYSDDEAKLLDRCLILHAEHGGGNNSSFTVRVTSSSGTDTYSAIAAAVSALKGPRHGGANLRVVRQFEEMKENISDWTDEGAVADYLCKILDGEAGDGSGLIYGMGHAIYTLSDPRAVALKKAARPLAESKGFSREMDLIELVEKLTPAIFAEKKGSDKPMCANVDMYSGLVYKMLGLPKSLYTPLFATARIVGWMAHRLEEVTTGGKIIRPAYKPLCKSVVYKNLDERG</sequence>
<dbReference type="RefSeq" id="WP_054326539.1">
    <property type="nucleotide sequence ID" value="NZ_JACOPL010000002.1"/>
</dbReference>
<evidence type="ECO:0000256" key="2">
    <source>
        <dbReference type="ARBA" id="ARBA00010566"/>
    </source>
</evidence>
<dbReference type="InterPro" id="IPR016142">
    <property type="entry name" value="Citrate_synth-like_lrg_a-sub"/>
</dbReference>
<feature type="active site" evidence="6">
    <location>
        <position position="391"/>
    </location>
</feature>
<dbReference type="PANTHER" id="PTHR11739">
    <property type="entry name" value="CITRATE SYNTHASE"/>
    <property type="match status" value="1"/>
</dbReference>
<dbReference type="InterPro" id="IPR036969">
    <property type="entry name" value="Citrate_synthase_sf"/>
</dbReference>
<dbReference type="InterPro" id="IPR024176">
    <property type="entry name" value="Citrate_synthase_bac-typ"/>
</dbReference>
<keyword evidence="3 5" id="KW-0808">Transferase</keyword>
<dbReference type="Proteomes" id="UP000606499">
    <property type="component" value="Unassembled WGS sequence"/>
</dbReference>
<keyword evidence="8" id="KW-1185">Reference proteome</keyword>
<dbReference type="PRINTS" id="PR00143">
    <property type="entry name" value="CITRTSNTHASE"/>
</dbReference>
<dbReference type="GO" id="GO:0036440">
    <property type="term" value="F:citrate synthase activity"/>
    <property type="evidence" value="ECO:0007669"/>
    <property type="project" value="UniProtKB-EC"/>
</dbReference>
<feature type="active site" evidence="6">
    <location>
        <position position="332"/>
    </location>
</feature>
<dbReference type="NCBIfam" id="NF010635">
    <property type="entry name" value="PRK14032.1"/>
    <property type="match status" value="1"/>
</dbReference>
<comment type="caution">
    <text evidence="7">The sequence shown here is derived from an EMBL/GenBank/DDBJ whole genome shotgun (WGS) entry which is preliminary data.</text>
</comment>
<evidence type="ECO:0000256" key="5">
    <source>
        <dbReference type="PIRNR" id="PIRNR001369"/>
    </source>
</evidence>
<dbReference type="Pfam" id="PF00285">
    <property type="entry name" value="Citrate_synt"/>
    <property type="match status" value="1"/>
</dbReference>
<dbReference type="GO" id="GO:0005975">
    <property type="term" value="P:carbohydrate metabolic process"/>
    <property type="evidence" value="ECO:0007669"/>
    <property type="project" value="TreeGrafter"/>
</dbReference>
<comment type="pathway">
    <text evidence="1">Carbohydrate metabolism; tricarboxylic acid cycle.</text>
</comment>
<accession>A0A923LSC3</accession>
<dbReference type="PIRSF" id="PIRSF001369">
    <property type="entry name" value="Citrate_synth"/>
    <property type="match status" value="1"/>
</dbReference>